<dbReference type="FunFam" id="3.40.630.10:FF:000074">
    <property type="entry name" value="Peptide hydrolase"/>
    <property type="match status" value="1"/>
</dbReference>
<feature type="compositionally biased region" description="Polar residues" evidence="4">
    <location>
        <begin position="379"/>
        <end position="391"/>
    </location>
</feature>
<dbReference type="AlphaFoldDB" id="A0A5M3Z169"/>
<keyword evidence="3" id="KW-0378">Hydrolase</keyword>
<gene>
    <name evidence="5" type="ORF">ATEIFO6365_0005043600</name>
</gene>
<dbReference type="CDD" id="cd03880">
    <property type="entry name" value="M28_QC_like"/>
    <property type="match status" value="1"/>
</dbReference>
<dbReference type="Proteomes" id="UP000452235">
    <property type="component" value="Unassembled WGS sequence"/>
</dbReference>
<protein>
    <recommendedName>
        <fullName evidence="3">Peptide hydrolase</fullName>
        <ecNumber evidence="3">3.4.-.-</ecNumber>
    </recommendedName>
</protein>
<keyword evidence="6" id="KW-1185">Reference proteome</keyword>
<evidence type="ECO:0000256" key="4">
    <source>
        <dbReference type="SAM" id="MobiDB-lite"/>
    </source>
</evidence>
<comment type="caution">
    <text evidence="5">The sequence shown here is derived from an EMBL/GenBank/DDBJ whole genome shotgun (WGS) entry which is preliminary data.</text>
</comment>
<dbReference type="Pfam" id="PF04389">
    <property type="entry name" value="Peptidase_M28"/>
    <property type="match status" value="1"/>
</dbReference>
<dbReference type="InterPro" id="IPR040234">
    <property type="entry name" value="QC/QCL"/>
</dbReference>
<dbReference type="InterPro" id="IPR037457">
    <property type="entry name" value="M28_QC"/>
</dbReference>
<feature type="region of interest" description="Disordered" evidence="4">
    <location>
        <begin position="378"/>
        <end position="409"/>
    </location>
</feature>
<feature type="signal peptide" evidence="3">
    <location>
        <begin position="1"/>
        <end position="29"/>
    </location>
</feature>
<proteinExistence type="inferred from homology"/>
<evidence type="ECO:0000256" key="1">
    <source>
        <dbReference type="ARBA" id="ARBA00022679"/>
    </source>
</evidence>
<dbReference type="PANTHER" id="PTHR12283:SF6">
    <property type="entry name" value="GLUTAMINYL-PEPTIDE CYCLOTRANSFERASE-RELATED"/>
    <property type="match status" value="1"/>
</dbReference>
<keyword evidence="3" id="KW-0479">Metal-binding</keyword>
<evidence type="ECO:0000313" key="6">
    <source>
        <dbReference type="Proteomes" id="UP000452235"/>
    </source>
</evidence>
<dbReference type="PANTHER" id="PTHR12283">
    <property type="entry name" value="GLUTAMINYL-PEPTIDE CYCLOTRANSFERASE"/>
    <property type="match status" value="1"/>
</dbReference>
<comment type="similarity">
    <text evidence="3">Belongs to the peptidase M28 family.</text>
</comment>
<name>A0A5M3Z169_ASPTE</name>
<dbReference type="InterPro" id="IPR007484">
    <property type="entry name" value="Peptidase_M28"/>
</dbReference>
<dbReference type="GO" id="GO:0008233">
    <property type="term" value="F:peptidase activity"/>
    <property type="evidence" value="ECO:0007669"/>
    <property type="project" value="UniProtKB-KW"/>
</dbReference>
<reference evidence="5 6" key="1">
    <citation type="submission" date="2020-01" db="EMBL/GenBank/DDBJ databases">
        <title>Aspergillus terreus IFO 6365 whole genome shotgun sequence.</title>
        <authorList>
            <person name="Kanamasa S."/>
            <person name="Takahashi H."/>
        </authorList>
    </citation>
    <scope>NUCLEOTIDE SEQUENCE [LARGE SCALE GENOMIC DNA]</scope>
    <source>
        <strain evidence="5 6">IFO 6365</strain>
    </source>
</reference>
<dbReference type="VEuPathDB" id="FungiDB:ATEG_05369"/>
<keyword evidence="2" id="KW-0012">Acyltransferase</keyword>
<keyword evidence="3" id="KW-0645">Protease</keyword>
<accession>A0A5M3Z169</accession>
<dbReference type="Gene3D" id="3.40.630.10">
    <property type="entry name" value="Zn peptidases"/>
    <property type="match status" value="1"/>
</dbReference>
<evidence type="ECO:0000313" key="5">
    <source>
        <dbReference type="EMBL" id="GFF16246.1"/>
    </source>
</evidence>
<dbReference type="GO" id="GO:0006508">
    <property type="term" value="P:proteolysis"/>
    <property type="evidence" value="ECO:0007669"/>
    <property type="project" value="UniProtKB-KW"/>
</dbReference>
<keyword evidence="3" id="KW-0732">Signal</keyword>
<dbReference type="OrthoDB" id="3907302at2759"/>
<dbReference type="SUPFAM" id="SSF53187">
    <property type="entry name" value="Zn-dependent exopeptidases"/>
    <property type="match status" value="1"/>
</dbReference>
<keyword evidence="1" id="KW-0808">Transferase</keyword>
<keyword evidence="3" id="KW-0862">Zinc</keyword>
<evidence type="ECO:0000256" key="3">
    <source>
        <dbReference type="RuleBase" id="RU361240"/>
    </source>
</evidence>
<feature type="chain" id="PRO_5040558004" description="Peptide hydrolase" evidence="3">
    <location>
        <begin position="30"/>
        <end position="409"/>
    </location>
</feature>
<sequence>MSSRNGGLFRPFLSLCITLLLLLLLPSEAYQDLSDASLKSLPRPDNDFDIHNGALLSPILIPRVSGTAGSTAVLNHFVNFIRTTLPDWNIQFQNSTSTTPVSNGKEVPFINLIASRDPPWAAPGDVSRLTIVAHYDSKYTPEGFIGAIDSAAPCAIMMHAMRSIDSALTEKWKAMKAEGHAHALEEQRGIQFLFLDGEEAFAQWTDTDSLYGARSLAEHWDAEMHPVMSTFKTPLSSISLFVLLDLLGAKDPGIQSYFPTTHWAYLKLANLEKRLRDLKQFKSSNEETGSPWFLDAAKTEDKIPMGFAIEDDHIPFLRRGVEILHVIDAAPSRGFPVVWHNMKGIPDDGEHLDLDTVEDWGTLITAFAAEWMELEGFMPSTTNKDPSMQDTGTKRSMHGSKQPNKKTEL</sequence>
<evidence type="ECO:0000256" key="2">
    <source>
        <dbReference type="ARBA" id="ARBA00023315"/>
    </source>
</evidence>
<dbReference type="EC" id="3.4.-.-" evidence="3"/>
<dbReference type="EMBL" id="BLJY01000005">
    <property type="protein sequence ID" value="GFF16246.1"/>
    <property type="molecule type" value="Genomic_DNA"/>
</dbReference>
<organism evidence="5 6">
    <name type="scientific">Aspergillus terreus</name>
    <dbReference type="NCBI Taxonomy" id="33178"/>
    <lineage>
        <taxon>Eukaryota</taxon>
        <taxon>Fungi</taxon>
        <taxon>Dikarya</taxon>
        <taxon>Ascomycota</taxon>
        <taxon>Pezizomycotina</taxon>
        <taxon>Eurotiomycetes</taxon>
        <taxon>Eurotiomycetidae</taxon>
        <taxon>Eurotiales</taxon>
        <taxon>Aspergillaceae</taxon>
        <taxon>Aspergillus</taxon>
        <taxon>Aspergillus subgen. Circumdati</taxon>
    </lineage>
</organism>
<dbReference type="GO" id="GO:0016603">
    <property type="term" value="F:glutaminyl-peptide cyclotransferase activity"/>
    <property type="evidence" value="ECO:0007669"/>
    <property type="project" value="InterPro"/>
</dbReference>
<dbReference type="GO" id="GO:0008270">
    <property type="term" value="F:zinc ion binding"/>
    <property type="evidence" value="ECO:0007669"/>
    <property type="project" value="TreeGrafter"/>
</dbReference>